<evidence type="ECO:0000313" key="5">
    <source>
        <dbReference type="Proteomes" id="UP000195402"/>
    </source>
</evidence>
<comment type="subcellular location">
    <subcellularLocation>
        <location evidence="1">Mitochondrion inner membrane</location>
        <topology evidence="1">Single-pass membrane protein</topology>
    </subcellularLocation>
</comment>
<dbReference type="OrthoDB" id="1711508at2759"/>
<dbReference type="InterPro" id="IPR036412">
    <property type="entry name" value="HAD-like_sf"/>
</dbReference>
<comment type="similarity">
    <text evidence="1">Belongs to the TIM50 family.</text>
</comment>
<dbReference type="AlphaFoldDB" id="A0A200Q2Y4"/>
<dbReference type="InterPro" id="IPR004274">
    <property type="entry name" value="FCP1_dom"/>
</dbReference>
<dbReference type="PROSITE" id="PS50969">
    <property type="entry name" value="FCP1"/>
    <property type="match status" value="1"/>
</dbReference>
<dbReference type="InterPro" id="IPR023214">
    <property type="entry name" value="HAD_sf"/>
</dbReference>
<dbReference type="InParanoid" id="A0A200Q2Y4"/>
<keyword evidence="1" id="KW-0811">Translocation</keyword>
<keyword evidence="1" id="KW-0809">Transit peptide</keyword>
<protein>
    <recommendedName>
        <fullName evidence="1">Mitochondrial import inner membrane translocase subunit TIM50</fullName>
    </recommendedName>
</protein>
<comment type="subunit">
    <text evidence="1">Component of the TIM23 complex.</text>
</comment>
<dbReference type="GO" id="GO:0015031">
    <property type="term" value="P:protein transport"/>
    <property type="evidence" value="ECO:0007669"/>
    <property type="project" value="UniProtKB-KW"/>
</dbReference>
<dbReference type="EMBL" id="MVGT01003252">
    <property type="protein sequence ID" value="OVA04826.1"/>
    <property type="molecule type" value="Genomic_DNA"/>
</dbReference>
<proteinExistence type="inferred from homology"/>
<keyword evidence="1" id="KW-0653">Protein transport</keyword>
<dbReference type="PANTHER" id="PTHR12210">
    <property type="entry name" value="DULLARD PROTEIN PHOSPHATASE"/>
    <property type="match status" value="1"/>
</dbReference>
<comment type="caution">
    <text evidence="4">The sequence shown here is derived from an EMBL/GenBank/DDBJ whole genome shotgun (WGS) entry which is preliminary data.</text>
</comment>
<keyword evidence="5" id="KW-1185">Reference proteome</keyword>
<feature type="region of interest" description="Disordered" evidence="2">
    <location>
        <begin position="1"/>
        <end position="31"/>
    </location>
</feature>
<keyword evidence="1" id="KW-0813">Transport</keyword>
<keyword evidence="1" id="KW-0496">Mitochondrion</keyword>
<gene>
    <name evidence="4" type="ORF">BVC80_8159g7</name>
</gene>
<dbReference type="Gene3D" id="3.40.50.1000">
    <property type="entry name" value="HAD superfamily/HAD-like"/>
    <property type="match status" value="1"/>
</dbReference>
<dbReference type="Proteomes" id="UP000195402">
    <property type="component" value="Unassembled WGS sequence"/>
</dbReference>
<reference evidence="4 5" key="1">
    <citation type="journal article" date="2017" name="Mol. Plant">
        <title>The Genome of Medicinal Plant Macleaya cordata Provides New Insights into Benzylisoquinoline Alkaloids Metabolism.</title>
        <authorList>
            <person name="Liu X."/>
            <person name="Liu Y."/>
            <person name="Huang P."/>
            <person name="Ma Y."/>
            <person name="Qing Z."/>
            <person name="Tang Q."/>
            <person name="Cao H."/>
            <person name="Cheng P."/>
            <person name="Zheng Y."/>
            <person name="Yuan Z."/>
            <person name="Zhou Y."/>
            <person name="Liu J."/>
            <person name="Tang Z."/>
            <person name="Zhuo Y."/>
            <person name="Zhang Y."/>
            <person name="Yu L."/>
            <person name="Huang J."/>
            <person name="Yang P."/>
            <person name="Peng Q."/>
            <person name="Zhang J."/>
            <person name="Jiang W."/>
            <person name="Zhang Z."/>
            <person name="Lin K."/>
            <person name="Ro D.K."/>
            <person name="Chen X."/>
            <person name="Xiong X."/>
            <person name="Shang Y."/>
            <person name="Huang S."/>
            <person name="Zeng J."/>
        </authorList>
    </citation>
    <scope>NUCLEOTIDE SEQUENCE [LARGE SCALE GENOMIC DNA]</scope>
    <source>
        <strain evidence="5">cv. BLH2017</strain>
        <tissue evidence="4">Root</tissue>
    </source>
</reference>
<dbReference type="OMA" id="KFEVAIW"/>
<dbReference type="GO" id="GO:0005744">
    <property type="term" value="C:TIM23 mitochondrial import inner membrane translocase complex"/>
    <property type="evidence" value="ECO:0007669"/>
    <property type="project" value="UniProtKB-UniRule"/>
</dbReference>
<evidence type="ECO:0000313" key="4">
    <source>
        <dbReference type="EMBL" id="OVA04826.1"/>
    </source>
</evidence>
<dbReference type="Pfam" id="PF03031">
    <property type="entry name" value="NIF"/>
    <property type="match status" value="1"/>
</dbReference>
<sequence length="305" mass="35391">MESKASDKEEQRKKKMMLGHSSSASSHKDVEKVGRMMKNKGVVGIADYKDHQNLQKEEKTTSPTNYGVVKKDINVNSSRKKKLLVLDLNGLVVDVVRYSYFKRPFCDDFLKFCFENFNVGVWSSRTKRNLDKVVDFIMGDSKHKLLFCWDQSHCTDTGFTTIENKDKPLLLKELKKLWDKHEHSLPWEKGTYNESNTLLLDDSPYKSLCNPRHTAIFPFSYTRENTSDSSLGPGGDLRVYLEGLVVAENVQKYVEQHPFGQSAITNLHPSWSFYQRIIHSNAKMKQQMDLSSKHLMEKWEHFKIK</sequence>
<evidence type="ECO:0000259" key="3">
    <source>
        <dbReference type="PROSITE" id="PS50969"/>
    </source>
</evidence>
<name>A0A200Q2Y4_MACCD</name>
<organism evidence="4 5">
    <name type="scientific">Macleaya cordata</name>
    <name type="common">Five-seeded plume-poppy</name>
    <name type="synonym">Bocconia cordata</name>
    <dbReference type="NCBI Taxonomy" id="56857"/>
    <lineage>
        <taxon>Eukaryota</taxon>
        <taxon>Viridiplantae</taxon>
        <taxon>Streptophyta</taxon>
        <taxon>Embryophyta</taxon>
        <taxon>Tracheophyta</taxon>
        <taxon>Spermatophyta</taxon>
        <taxon>Magnoliopsida</taxon>
        <taxon>Ranunculales</taxon>
        <taxon>Papaveraceae</taxon>
        <taxon>Papaveroideae</taxon>
        <taxon>Macleaya</taxon>
    </lineage>
</organism>
<dbReference type="SMART" id="SM00577">
    <property type="entry name" value="CPDc"/>
    <property type="match status" value="1"/>
</dbReference>
<feature type="domain" description="FCP1 homology" evidence="3">
    <location>
        <begin position="77"/>
        <end position="244"/>
    </location>
</feature>
<accession>A0A200Q2Y4</accession>
<evidence type="ECO:0000256" key="2">
    <source>
        <dbReference type="SAM" id="MobiDB-lite"/>
    </source>
</evidence>
<dbReference type="InterPro" id="IPR050365">
    <property type="entry name" value="TIM50"/>
</dbReference>
<evidence type="ECO:0000256" key="1">
    <source>
        <dbReference type="RuleBase" id="RU365079"/>
    </source>
</evidence>
<dbReference type="SUPFAM" id="SSF56784">
    <property type="entry name" value="HAD-like"/>
    <property type="match status" value="1"/>
</dbReference>
<feature type="compositionally biased region" description="Basic and acidic residues" evidence="2">
    <location>
        <begin position="1"/>
        <end position="12"/>
    </location>
</feature>
<comment type="function">
    <text evidence="1">Essential component of the TIM23 complex, a complex that mediates the translocation of transit peptide-containing proteins across the mitochondrial inner membrane.</text>
</comment>